<dbReference type="InterPro" id="IPR012906">
    <property type="entry name" value="PaaX-like_N"/>
</dbReference>
<dbReference type="Gene3D" id="3.30.70.2650">
    <property type="match status" value="1"/>
</dbReference>
<dbReference type="InterPro" id="IPR013225">
    <property type="entry name" value="PaaX_C"/>
</dbReference>
<dbReference type="Gene3D" id="1.20.58.1460">
    <property type="match status" value="1"/>
</dbReference>
<dbReference type="InterPro" id="IPR048846">
    <property type="entry name" value="PaaX-like_central"/>
</dbReference>
<dbReference type="Pfam" id="PF20803">
    <property type="entry name" value="PaaX_M"/>
    <property type="match status" value="1"/>
</dbReference>
<gene>
    <name evidence="4" type="ORF">SAMN05216276_105438</name>
</gene>
<keyword evidence="5" id="KW-1185">Reference proteome</keyword>
<dbReference type="InterPro" id="IPR011965">
    <property type="entry name" value="PaaX_trns_reg"/>
</dbReference>
<dbReference type="PANTHER" id="PTHR30319">
    <property type="entry name" value="PHENYLACETIC ACID REGULATOR-RELATED TRANSCRIPTIONAL REPRESSOR"/>
    <property type="match status" value="1"/>
</dbReference>
<evidence type="ECO:0000259" key="2">
    <source>
        <dbReference type="Pfam" id="PF08223"/>
    </source>
</evidence>
<reference evidence="4 5" key="1">
    <citation type="submission" date="2017-06" db="EMBL/GenBank/DDBJ databases">
        <authorList>
            <person name="Kim H.J."/>
            <person name="Triplett B.A."/>
        </authorList>
    </citation>
    <scope>NUCLEOTIDE SEQUENCE [LARGE SCALE GENOMIC DNA]</scope>
    <source>
        <strain evidence="4 5">CGMCC 4.2132</strain>
    </source>
</reference>
<feature type="domain" description="Transcriptional repressor PaaX-like N-terminal" evidence="1">
    <location>
        <begin position="41"/>
        <end position="104"/>
    </location>
</feature>
<evidence type="ECO:0000313" key="4">
    <source>
        <dbReference type="EMBL" id="SNT52131.1"/>
    </source>
</evidence>
<name>A0A239NB66_9ACTN</name>
<feature type="domain" description="Transcriptional repressor PaaX-like central Cas2-like" evidence="3">
    <location>
        <begin position="127"/>
        <end position="174"/>
    </location>
</feature>
<evidence type="ECO:0000259" key="1">
    <source>
        <dbReference type="Pfam" id="PF07848"/>
    </source>
</evidence>
<protein>
    <submittedName>
        <fullName evidence="4">Transcriptional regulator, PaaX family</fullName>
    </submittedName>
</protein>
<evidence type="ECO:0000313" key="5">
    <source>
        <dbReference type="Proteomes" id="UP000198282"/>
    </source>
</evidence>
<dbReference type="Gene3D" id="1.10.10.10">
    <property type="entry name" value="Winged helix-like DNA-binding domain superfamily/Winged helix DNA-binding domain"/>
    <property type="match status" value="1"/>
</dbReference>
<dbReference type="Proteomes" id="UP000198282">
    <property type="component" value="Unassembled WGS sequence"/>
</dbReference>
<organism evidence="4 5">
    <name type="scientific">Streptosporangium subroseum</name>
    <dbReference type="NCBI Taxonomy" id="106412"/>
    <lineage>
        <taxon>Bacteria</taxon>
        <taxon>Bacillati</taxon>
        <taxon>Actinomycetota</taxon>
        <taxon>Actinomycetes</taxon>
        <taxon>Streptosporangiales</taxon>
        <taxon>Streptosporangiaceae</taxon>
        <taxon>Streptosporangium</taxon>
    </lineage>
</organism>
<dbReference type="PANTHER" id="PTHR30319:SF1">
    <property type="entry name" value="TRANSCRIPTIONAL REPRESSOR PAAX"/>
    <property type="match status" value="1"/>
</dbReference>
<dbReference type="PIRSF" id="PIRSF020623">
    <property type="entry name" value="PaaX"/>
    <property type="match status" value="1"/>
</dbReference>
<proteinExistence type="predicted"/>
<dbReference type="GO" id="GO:0006351">
    <property type="term" value="P:DNA-templated transcription"/>
    <property type="evidence" value="ECO:0007669"/>
    <property type="project" value="InterPro"/>
</dbReference>
<dbReference type="AlphaFoldDB" id="A0A239NB66"/>
<evidence type="ECO:0000259" key="3">
    <source>
        <dbReference type="Pfam" id="PF20803"/>
    </source>
</evidence>
<dbReference type="EMBL" id="FZOD01000054">
    <property type="protein sequence ID" value="SNT52131.1"/>
    <property type="molecule type" value="Genomic_DNA"/>
</dbReference>
<dbReference type="Pfam" id="PF07848">
    <property type="entry name" value="PaaX"/>
    <property type="match status" value="1"/>
</dbReference>
<sequence length="298" mass="32834">MSYYPASARRMGTISLSIGSSGNQDRCPGPLPATKLVIVNARAALFDLYGDHLRSRGGRASVAALVRLLAPLGIAAPAVRTAVSRMVRQGWLVPARLSQGPGYEATSKCVRRLDEAALRIYRVGTITWTGRWHMLVVEPVRERSKRERLRADLSFLGYAPLSETTWIGPRPSAELDPILNGESIRADRFEAVLDGDPRTLVARTWDLDGIGSAYEEWLVQATNLVDGLPRDAAAAQVFAARSRLLHGWRNFLFRDPGLPSELLPPGWPGEKARLYFEREAARLLPAAAAFVDRNLTKP</sequence>
<dbReference type="InterPro" id="IPR036388">
    <property type="entry name" value="WH-like_DNA-bd_sf"/>
</dbReference>
<dbReference type="Pfam" id="PF08223">
    <property type="entry name" value="PaaX_C"/>
    <property type="match status" value="1"/>
</dbReference>
<feature type="domain" description="Transcriptional repressor PaaX-like C-terminal" evidence="2">
    <location>
        <begin position="205"/>
        <end position="292"/>
    </location>
</feature>
<accession>A0A239NB66</accession>